<feature type="transmembrane region" description="Helical" evidence="9">
    <location>
        <begin position="399"/>
        <end position="425"/>
    </location>
</feature>
<name>A0ABR4QZ49_9BORD</name>
<proteinExistence type="inferred from homology"/>
<accession>A0ABR4QZ49</accession>
<sequence length="443" mass="46590">MKTRPARPAFFEISAMSAPQPPSTSTPAPAADEGQGYLRRGTPALRRAQWALFAAGFATFSLLYCVQPLMPLFTHNFAISPAQSSLSLSLSTGMLALAIFLVGLWSQALPRKRVMAASLMASAVLGTLAAFAPDWTSLLALRTLQGLAMGGVPAVAMAYLAEEVEPGTLGFAMGLYISGSAFGGLTGRVITGLVSDFFGWRAALGALGLLGLVAALLFTWLLPASRRFSPKRGNGWREARKGLSTHMRNGPLVSLFLLGGLLMGAFVTVYNYVGFRLLQAPFSLSQTFIGGIFLVYLVGIFASTFFGRLADRHGRGPMLVLGTVLTLSGLLLTLSDHLAVLVAGIVVFTFGFFASHAVASGWVGQMARGYKAQAASLYLLVYYLGSSVLGSVGGKSWALAGWVGVAELTGAFLILALGVSATLALRAARREQAGLAPGREPQV</sequence>
<feature type="transmembrane region" description="Helical" evidence="9">
    <location>
        <begin position="285"/>
        <end position="306"/>
    </location>
</feature>
<keyword evidence="3" id="KW-0813">Transport</keyword>
<evidence type="ECO:0000256" key="1">
    <source>
        <dbReference type="ARBA" id="ARBA00004651"/>
    </source>
</evidence>
<dbReference type="SUPFAM" id="SSF103473">
    <property type="entry name" value="MFS general substrate transporter"/>
    <property type="match status" value="1"/>
</dbReference>
<evidence type="ECO:0000259" key="10">
    <source>
        <dbReference type="PROSITE" id="PS50850"/>
    </source>
</evidence>
<keyword evidence="5 9" id="KW-0812">Transmembrane</keyword>
<feature type="transmembrane region" description="Helical" evidence="9">
    <location>
        <begin position="168"/>
        <end position="190"/>
    </location>
</feature>
<dbReference type="InterPro" id="IPR036259">
    <property type="entry name" value="MFS_trans_sf"/>
</dbReference>
<comment type="caution">
    <text evidence="11">The sequence shown here is derived from an EMBL/GenBank/DDBJ whole genome shotgun (WGS) entry which is preliminary data.</text>
</comment>
<reference evidence="11 12" key="1">
    <citation type="submission" date="2014-03" db="EMBL/GenBank/DDBJ databases">
        <title>Genome sequence of Bordetella hinzii.</title>
        <authorList>
            <person name="Register K."/>
            <person name="Harvill E."/>
            <person name="Goodfield L.L."/>
            <person name="Ivanov Y.V."/>
            <person name="Meyer J.A."/>
            <person name="Muse S.J."/>
            <person name="Jacobs N."/>
            <person name="Bendor L."/>
            <person name="Smallridge W.E."/>
            <person name="Brinkac L.M."/>
            <person name="Sanka R."/>
            <person name="Kim M."/>
            <person name="Losada L."/>
        </authorList>
    </citation>
    <scope>NUCLEOTIDE SEQUENCE [LARGE SCALE GENOMIC DNA]</scope>
    <source>
        <strain evidence="11 12">OH87 BAL007II</strain>
    </source>
</reference>
<feature type="transmembrane region" description="Helical" evidence="9">
    <location>
        <begin position="82"/>
        <end position="102"/>
    </location>
</feature>
<evidence type="ECO:0000256" key="9">
    <source>
        <dbReference type="SAM" id="Phobius"/>
    </source>
</evidence>
<dbReference type="Pfam" id="PF07690">
    <property type="entry name" value="MFS_1"/>
    <property type="match status" value="1"/>
</dbReference>
<evidence type="ECO:0000256" key="3">
    <source>
        <dbReference type="ARBA" id="ARBA00022448"/>
    </source>
</evidence>
<protein>
    <submittedName>
        <fullName evidence="11">Transporter, major facilitator family protein</fullName>
    </submittedName>
</protein>
<dbReference type="PROSITE" id="PS50850">
    <property type="entry name" value="MFS"/>
    <property type="match status" value="1"/>
</dbReference>
<dbReference type="PANTHER" id="PTHR43271:SF1">
    <property type="entry name" value="INNER MEMBRANE TRANSPORT PROTEIN YNFM"/>
    <property type="match status" value="1"/>
</dbReference>
<organism evidence="11 12">
    <name type="scientific">Bordetella hinzii OH87 BAL007II</name>
    <dbReference type="NCBI Taxonomy" id="1331262"/>
    <lineage>
        <taxon>Bacteria</taxon>
        <taxon>Pseudomonadati</taxon>
        <taxon>Pseudomonadota</taxon>
        <taxon>Betaproteobacteria</taxon>
        <taxon>Burkholderiales</taxon>
        <taxon>Alcaligenaceae</taxon>
        <taxon>Bordetella</taxon>
    </lineage>
</organism>
<feature type="domain" description="Major facilitator superfamily (MFS) profile" evidence="10">
    <location>
        <begin position="44"/>
        <end position="428"/>
    </location>
</feature>
<evidence type="ECO:0000256" key="8">
    <source>
        <dbReference type="SAM" id="MobiDB-lite"/>
    </source>
</evidence>
<feature type="transmembrane region" description="Helical" evidence="9">
    <location>
        <begin position="375"/>
        <end position="393"/>
    </location>
</feature>
<evidence type="ECO:0000313" key="12">
    <source>
        <dbReference type="Proteomes" id="UP000025748"/>
    </source>
</evidence>
<feature type="transmembrane region" description="Helical" evidence="9">
    <location>
        <begin position="50"/>
        <end position="70"/>
    </location>
</feature>
<evidence type="ECO:0000256" key="5">
    <source>
        <dbReference type="ARBA" id="ARBA00022692"/>
    </source>
</evidence>
<dbReference type="CDD" id="cd17324">
    <property type="entry name" value="MFS_NepI_like"/>
    <property type="match status" value="1"/>
</dbReference>
<evidence type="ECO:0000256" key="6">
    <source>
        <dbReference type="ARBA" id="ARBA00022989"/>
    </source>
</evidence>
<comment type="subcellular location">
    <subcellularLocation>
        <location evidence="1">Cell membrane</location>
        <topology evidence="1">Multi-pass membrane protein</topology>
    </subcellularLocation>
</comment>
<gene>
    <name evidence="11" type="ORF">L544_2415</name>
</gene>
<feature type="region of interest" description="Disordered" evidence="8">
    <location>
        <begin position="16"/>
        <end position="36"/>
    </location>
</feature>
<feature type="transmembrane region" description="Helical" evidence="9">
    <location>
        <begin position="318"/>
        <end position="335"/>
    </location>
</feature>
<feature type="transmembrane region" description="Helical" evidence="9">
    <location>
        <begin position="250"/>
        <end position="273"/>
    </location>
</feature>
<evidence type="ECO:0000256" key="7">
    <source>
        <dbReference type="ARBA" id="ARBA00023136"/>
    </source>
</evidence>
<dbReference type="InterPro" id="IPR020846">
    <property type="entry name" value="MFS_dom"/>
</dbReference>
<evidence type="ECO:0000256" key="4">
    <source>
        <dbReference type="ARBA" id="ARBA00022475"/>
    </source>
</evidence>
<dbReference type="Proteomes" id="UP000025748">
    <property type="component" value="Unassembled WGS sequence"/>
</dbReference>
<keyword evidence="12" id="KW-1185">Reference proteome</keyword>
<keyword evidence="7 9" id="KW-0472">Membrane</keyword>
<feature type="transmembrane region" description="Helical" evidence="9">
    <location>
        <begin position="139"/>
        <end position="161"/>
    </location>
</feature>
<keyword evidence="6 9" id="KW-1133">Transmembrane helix</keyword>
<dbReference type="PANTHER" id="PTHR43271">
    <property type="entry name" value="BLL2771 PROTEIN"/>
    <property type="match status" value="1"/>
</dbReference>
<dbReference type="InterPro" id="IPR011701">
    <property type="entry name" value="MFS"/>
</dbReference>
<feature type="transmembrane region" description="Helical" evidence="9">
    <location>
        <begin position="114"/>
        <end position="133"/>
    </location>
</feature>
<comment type="similarity">
    <text evidence="2">Belongs to the major facilitator superfamily.</text>
</comment>
<keyword evidence="4" id="KW-1003">Cell membrane</keyword>
<feature type="transmembrane region" description="Helical" evidence="9">
    <location>
        <begin position="202"/>
        <end position="222"/>
    </location>
</feature>
<dbReference type="Gene3D" id="1.20.1250.20">
    <property type="entry name" value="MFS general substrate transporter like domains"/>
    <property type="match status" value="1"/>
</dbReference>
<dbReference type="EMBL" id="JHEM01000020">
    <property type="protein sequence ID" value="KCB23500.1"/>
    <property type="molecule type" value="Genomic_DNA"/>
</dbReference>
<feature type="transmembrane region" description="Helical" evidence="9">
    <location>
        <begin position="341"/>
        <end position="363"/>
    </location>
</feature>
<evidence type="ECO:0000313" key="11">
    <source>
        <dbReference type="EMBL" id="KCB23500.1"/>
    </source>
</evidence>
<evidence type="ECO:0000256" key="2">
    <source>
        <dbReference type="ARBA" id="ARBA00008335"/>
    </source>
</evidence>